<dbReference type="GO" id="GO:0009505">
    <property type="term" value="C:plant-type cell wall"/>
    <property type="evidence" value="ECO:0007669"/>
    <property type="project" value="TreeGrafter"/>
</dbReference>
<keyword evidence="2" id="KW-1185">Reference proteome</keyword>
<organism evidence="1 2">
    <name type="scientific">Cucurbita argyrosperma subsp. sororia</name>
    <dbReference type="NCBI Taxonomy" id="37648"/>
    <lineage>
        <taxon>Eukaryota</taxon>
        <taxon>Viridiplantae</taxon>
        <taxon>Streptophyta</taxon>
        <taxon>Embryophyta</taxon>
        <taxon>Tracheophyta</taxon>
        <taxon>Spermatophyta</taxon>
        <taxon>Magnoliopsida</taxon>
        <taxon>eudicotyledons</taxon>
        <taxon>Gunneridae</taxon>
        <taxon>Pentapetalae</taxon>
        <taxon>rosids</taxon>
        <taxon>fabids</taxon>
        <taxon>Cucurbitales</taxon>
        <taxon>Cucurbitaceae</taxon>
        <taxon>Cucurbiteae</taxon>
        <taxon>Cucurbita</taxon>
    </lineage>
</organism>
<feature type="non-terminal residue" evidence="1">
    <location>
        <position position="1"/>
    </location>
</feature>
<dbReference type="EMBL" id="JAGKQH010000007">
    <property type="protein sequence ID" value="KAG6595582.1"/>
    <property type="molecule type" value="Genomic_DNA"/>
</dbReference>
<evidence type="ECO:0000313" key="2">
    <source>
        <dbReference type="Proteomes" id="UP000685013"/>
    </source>
</evidence>
<dbReference type="PANTHER" id="PTHR14363">
    <property type="entry name" value="HEPARANASE-RELATED"/>
    <property type="match status" value="1"/>
</dbReference>
<sequence length="251" mass="27983">MGRIVVDGTTPIAETDENFVCLTLNIWPHDECRWPKLCVWDGHASMLNLSVRIRVGGTLQDKLIYNVGAGFKGTCHPFQVVEGNELAGVNSIGASVTAAQYADDLIKLREIIDRLYDNSQQNQPLIVAPGAFFDEKWYDEFVRRTGPEVVNVLTHHIYNMGAGDDPKLIYRFVNSTYLSQVSNTFKQLENVIQKNAPWTAAWVGEAGGAYLDQLGMDSSYNTKVYCRQTLIGGFYAVLKSSTLLPTPDYYG</sequence>
<evidence type="ECO:0000313" key="1">
    <source>
        <dbReference type="EMBL" id="KAG6595582.1"/>
    </source>
</evidence>
<dbReference type="InterPro" id="IPR005199">
    <property type="entry name" value="Glyco_hydro_79"/>
</dbReference>
<dbReference type="PANTHER" id="PTHR14363:SF21">
    <property type="entry name" value="HEPARANASE-LIKE PROTEIN 1"/>
    <property type="match status" value="1"/>
</dbReference>
<proteinExistence type="predicted"/>
<name>A0AAV6NE21_9ROSI</name>
<protein>
    <submittedName>
        <fullName evidence="1">Heparanase-like protein 1</fullName>
    </submittedName>
</protein>
<dbReference type="GO" id="GO:0016020">
    <property type="term" value="C:membrane"/>
    <property type="evidence" value="ECO:0007669"/>
    <property type="project" value="InterPro"/>
</dbReference>
<dbReference type="GO" id="GO:0004566">
    <property type="term" value="F:beta-glucuronidase activity"/>
    <property type="evidence" value="ECO:0007669"/>
    <property type="project" value="TreeGrafter"/>
</dbReference>
<dbReference type="Pfam" id="PF03662">
    <property type="entry name" value="Glyco_hydro_79n"/>
    <property type="match status" value="2"/>
</dbReference>
<accession>A0AAV6NE21</accession>
<dbReference type="AlphaFoldDB" id="A0AAV6NE21"/>
<comment type="caution">
    <text evidence="1">The sequence shown here is derived from an EMBL/GenBank/DDBJ whole genome shotgun (WGS) entry which is preliminary data.</text>
</comment>
<dbReference type="Proteomes" id="UP000685013">
    <property type="component" value="Chromosome 7"/>
</dbReference>
<reference evidence="1 2" key="1">
    <citation type="journal article" date="2021" name="Hortic Res">
        <title>The domestication of Cucurbita argyrosperma as revealed by the genome of its wild relative.</title>
        <authorList>
            <person name="Barrera-Redondo J."/>
            <person name="Sanchez-de la Vega G."/>
            <person name="Aguirre-Liguori J.A."/>
            <person name="Castellanos-Morales G."/>
            <person name="Gutierrez-Guerrero Y.T."/>
            <person name="Aguirre-Dugua X."/>
            <person name="Aguirre-Planter E."/>
            <person name="Tenaillon M.I."/>
            <person name="Lira-Saade R."/>
            <person name="Eguiarte L.E."/>
        </authorList>
    </citation>
    <scope>NUCLEOTIDE SEQUENCE [LARGE SCALE GENOMIC DNA]</scope>
    <source>
        <strain evidence="1">JBR-2021</strain>
    </source>
</reference>
<gene>
    <name evidence="1" type="ORF">SDJN03_12135</name>
</gene>